<dbReference type="Proteomes" id="UP000542813">
    <property type="component" value="Unassembled WGS sequence"/>
</dbReference>
<keyword evidence="2" id="KW-0732">Signal</keyword>
<dbReference type="Gene3D" id="3.40.190.10">
    <property type="entry name" value="Periplasmic binding protein-like II"/>
    <property type="match status" value="1"/>
</dbReference>
<dbReference type="RefSeq" id="WP_184826761.1">
    <property type="nucleotide sequence ID" value="NZ_JACHMM010000001.1"/>
</dbReference>
<feature type="compositionally biased region" description="Gly residues" evidence="1">
    <location>
        <begin position="31"/>
        <end position="41"/>
    </location>
</feature>
<dbReference type="AlphaFoldDB" id="A0A7W9LNS6"/>
<evidence type="ECO:0000256" key="1">
    <source>
        <dbReference type="SAM" id="MobiDB-lite"/>
    </source>
</evidence>
<evidence type="ECO:0000313" key="4">
    <source>
        <dbReference type="Proteomes" id="UP000542813"/>
    </source>
</evidence>
<gene>
    <name evidence="3" type="ORF">HD601_005164</name>
</gene>
<dbReference type="PANTHER" id="PTHR43649:SF12">
    <property type="entry name" value="DIACETYLCHITOBIOSE BINDING PROTEIN DASA"/>
    <property type="match status" value="1"/>
</dbReference>
<feature type="chain" id="PRO_5039591960" evidence="2">
    <location>
        <begin position="18"/>
        <end position="442"/>
    </location>
</feature>
<dbReference type="InterPro" id="IPR050490">
    <property type="entry name" value="Bact_solute-bd_prot1"/>
</dbReference>
<proteinExistence type="predicted"/>
<name>A0A7W9LNS6_9ACTN</name>
<feature type="region of interest" description="Disordered" evidence="1">
    <location>
        <begin position="22"/>
        <end position="41"/>
    </location>
</feature>
<dbReference type="SUPFAM" id="SSF53850">
    <property type="entry name" value="Periplasmic binding protein-like II"/>
    <property type="match status" value="1"/>
</dbReference>
<dbReference type="PANTHER" id="PTHR43649">
    <property type="entry name" value="ARABINOSE-BINDING PROTEIN-RELATED"/>
    <property type="match status" value="1"/>
</dbReference>
<comment type="caution">
    <text evidence="3">The sequence shown here is derived from an EMBL/GenBank/DDBJ whole genome shotgun (WGS) entry which is preliminary data.</text>
</comment>
<protein>
    <submittedName>
        <fullName evidence="3">Multiple sugar transport system substrate-binding protein</fullName>
    </submittedName>
</protein>
<accession>A0A7W9LNS6</accession>
<organism evidence="3 4">
    <name type="scientific">Jiangella mangrovi</name>
    <dbReference type="NCBI Taxonomy" id="1524084"/>
    <lineage>
        <taxon>Bacteria</taxon>
        <taxon>Bacillati</taxon>
        <taxon>Actinomycetota</taxon>
        <taxon>Actinomycetes</taxon>
        <taxon>Jiangellales</taxon>
        <taxon>Jiangellaceae</taxon>
        <taxon>Jiangella</taxon>
    </lineage>
</organism>
<dbReference type="CDD" id="cd14748">
    <property type="entry name" value="PBP2_UgpB"/>
    <property type="match status" value="1"/>
</dbReference>
<reference evidence="3 4" key="1">
    <citation type="submission" date="2020-08" db="EMBL/GenBank/DDBJ databases">
        <title>Sequencing the genomes of 1000 actinobacteria strains.</title>
        <authorList>
            <person name="Klenk H.-P."/>
        </authorList>
    </citation>
    <scope>NUCLEOTIDE SEQUENCE [LARGE SCALE GENOMIC DNA]</scope>
    <source>
        <strain evidence="3 4">DSM 102122</strain>
    </source>
</reference>
<evidence type="ECO:0000256" key="2">
    <source>
        <dbReference type="SAM" id="SignalP"/>
    </source>
</evidence>
<keyword evidence="3" id="KW-0762">Sugar transport</keyword>
<dbReference type="PROSITE" id="PS51257">
    <property type="entry name" value="PROKAR_LIPOPROTEIN"/>
    <property type="match status" value="1"/>
</dbReference>
<sequence length="442" mass="46019">MRTTLLGLALAAGLVTAACGSGAETNEPGDDGAGSSPGGGGDPVTIVFESYNYGTEGVGGEGMQQLIDAFEAEHPEITIDPKGTPTAEIHTSVHAQAAAGNPPDVAQIGWSKFGYLLENLPYVPMEEVAPEGELDQHLEGMYPAAVELGRHDGELAGLPFTVSTPTLFINADLFRAAGLDPAEPPTTWTQAKEAAEAIVGTGAQGIYVDAAGDAKSDFLTQSLIDSNGGRLLGDDGSLQLDSPEAVEALSLLADLSASGAQPRVGEAEAVAMFQAGQLGMLVTSSALLAGMATASEGVFELETAGLPAYDGKDLAPTVSGAGIFVFSQDEEKRRAAWEFVKFATSERGYTVLASTIGYLPLRPDIIDDPEYLGDFFAEDDRLLPTVEQLESVVPYQVLAGENGQQALLLMQDNAIAPIMVSGADPESTLRDIAGQMRDLLGR</sequence>
<keyword evidence="3" id="KW-0813">Transport</keyword>
<dbReference type="InterPro" id="IPR006059">
    <property type="entry name" value="SBP"/>
</dbReference>
<dbReference type="Pfam" id="PF13416">
    <property type="entry name" value="SBP_bac_8"/>
    <property type="match status" value="1"/>
</dbReference>
<feature type="signal peptide" evidence="2">
    <location>
        <begin position="1"/>
        <end position="17"/>
    </location>
</feature>
<evidence type="ECO:0000313" key="3">
    <source>
        <dbReference type="EMBL" id="MBB5790589.1"/>
    </source>
</evidence>
<dbReference type="EMBL" id="JACHMM010000001">
    <property type="protein sequence ID" value="MBB5790589.1"/>
    <property type="molecule type" value="Genomic_DNA"/>
</dbReference>
<keyword evidence="4" id="KW-1185">Reference proteome</keyword>